<comment type="caution">
    <text evidence="2">The sequence shown here is derived from an EMBL/GenBank/DDBJ whole genome shotgun (WGS) entry which is preliminary data.</text>
</comment>
<dbReference type="Gene3D" id="3.30.420.10">
    <property type="entry name" value="Ribonuclease H-like superfamily/Ribonuclease H"/>
    <property type="match status" value="1"/>
</dbReference>
<proteinExistence type="predicted"/>
<dbReference type="AlphaFoldDB" id="A0A8K0CYK7"/>
<sequence length="242" mass="27849">MLNYATGNTEIQYIARSQNRSHAAVLPYVLHPKSVMMWLGISSKGVIGPYFVEPVVKVNARYYQKNILRWMAKDAKELYPQNNYILHQDSIPSHTARTSLQWLHQQTIKFITPLDYSIWPYLKKGKIIIELIFGTALANAHFVHKALSNKSMSIVQSLMFAENGSANQPTKPRNGGKKRETHVPKKKEGVAHKPDKRRRFLLHLGKSPLLPHVRRQSQDVSELYTKIVRYIYEAFRAQGLES</sequence>
<organism evidence="2 3">
    <name type="scientific">Ignelater luminosus</name>
    <name type="common">Cucubano</name>
    <name type="synonym">Pyrophorus luminosus</name>
    <dbReference type="NCBI Taxonomy" id="2038154"/>
    <lineage>
        <taxon>Eukaryota</taxon>
        <taxon>Metazoa</taxon>
        <taxon>Ecdysozoa</taxon>
        <taxon>Arthropoda</taxon>
        <taxon>Hexapoda</taxon>
        <taxon>Insecta</taxon>
        <taxon>Pterygota</taxon>
        <taxon>Neoptera</taxon>
        <taxon>Endopterygota</taxon>
        <taxon>Coleoptera</taxon>
        <taxon>Polyphaga</taxon>
        <taxon>Elateriformia</taxon>
        <taxon>Elateroidea</taxon>
        <taxon>Elateridae</taxon>
        <taxon>Agrypninae</taxon>
        <taxon>Pyrophorini</taxon>
        <taxon>Ignelater</taxon>
    </lineage>
</organism>
<dbReference type="InterPro" id="IPR036397">
    <property type="entry name" value="RNaseH_sf"/>
</dbReference>
<dbReference type="EMBL" id="VTPC01007526">
    <property type="protein sequence ID" value="KAF2893946.1"/>
    <property type="molecule type" value="Genomic_DNA"/>
</dbReference>
<dbReference type="GO" id="GO:0003676">
    <property type="term" value="F:nucleic acid binding"/>
    <property type="evidence" value="ECO:0007669"/>
    <property type="project" value="InterPro"/>
</dbReference>
<gene>
    <name evidence="2" type="ORF">ILUMI_12235</name>
</gene>
<accession>A0A8K0CYK7</accession>
<evidence type="ECO:0000313" key="2">
    <source>
        <dbReference type="EMBL" id="KAF2893946.1"/>
    </source>
</evidence>
<evidence type="ECO:0008006" key="4">
    <source>
        <dbReference type="Google" id="ProtNLM"/>
    </source>
</evidence>
<protein>
    <recommendedName>
        <fullName evidence="4">Transposase</fullName>
    </recommendedName>
</protein>
<evidence type="ECO:0000313" key="3">
    <source>
        <dbReference type="Proteomes" id="UP000801492"/>
    </source>
</evidence>
<feature type="compositionally biased region" description="Basic and acidic residues" evidence="1">
    <location>
        <begin position="177"/>
        <end position="193"/>
    </location>
</feature>
<dbReference type="OrthoDB" id="6774577at2759"/>
<feature type="region of interest" description="Disordered" evidence="1">
    <location>
        <begin position="163"/>
        <end position="193"/>
    </location>
</feature>
<dbReference type="Proteomes" id="UP000801492">
    <property type="component" value="Unassembled WGS sequence"/>
</dbReference>
<reference evidence="2" key="1">
    <citation type="submission" date="2019-08" db="EMBL/GenBank/DDBJ databases">
        <title>The genome of the North American firefly Photinus pyralis.</title>
        <authorList>
            <consortium name="Photinus pyralis genome working group"/>
            <person name="Fallon T.R."/>
            <person name="Sander Lower S.E."/>
            <person name="Weng J.-K."/>
        </authorList>
    </citation>
    <scope>NUCLEOTIDE SEQUENCE</scope>
    <source>
        <strain evidence="2">TRF0915ILg1</strain>
        <tissue evidence="2">Whole body</tissue>
    </source>
</reference>
<keyword evidence="3" id="KW-1185">Reference proteome</keyword>
<evidence type="ECO:0000256" key="1">
    <source>
        <dbReference type="SAM" id="MobiDB-lite"/>
    </source>
</evidence>
<name>A0A8K0CYK7_IGNLU</name>